<keyword evidence="5" id="KW-0812">Transmembrane</keyword>
<feature type="chain" id="PRO_5005129572" description="Dolichyl-diphosphooligosaccharide--protein glycosyltransferase subunit 1" evidence="10">
    <location>
        <begin position="23"/>
        <end position="521"/>
    </location>
</feature>
<gene>
    <name evidence="11" type="ORF">MELLADRAFT_118704</name>
</gene>
<evidence type="ECO:0000256" key="7">
    <source>
        <dbReference type="ARBA" id="ARBA00022824"/>
    </source>
</evidence>
<dbReference type="Proteomes" id="UP000001072">
    <property type="component" value="Unassembled WGS sequence"/>
</dbReference>
<evidence type="ECO:0000256" key="3">
    <source>
        <dbReference type="ARBA" id="ARBA00004922"/>
    </source>
</evidence>
<evidence type="ECO:0000256" key="6">
    <source>
        <dbReference type="ARBA" id="ARBA00022729"/>
    </source>
</evidence>
<accession>F4SDW6</accession>
<evidence type="ECO:0000256" key="9">
    <source>
        <dbReference type="ARBA" id="ARBA00023136"/>
    </source>
</evidence>
<keyword evidence="9" id="KW-0472">Membrane</keyword>
<dbReference type="GeneID" id="18926273"/>
<dbReference type="HOGENOM" id="CLU_031381_1_0_1"/>
<dbReference type="FunCoup" id="F4SDW6">
    <property type="interactions" value="618"/>
</dbReference>
<dbReference type="VEuPathDB" id="FungiDB:MELLADRAFT_118704"/>
<keyword evidence="6 10" id="KW-0732">Signal</keyword>
<comment type="subunit">
    <text evidence="10">Component of the oligosaccharyltransferase (OST) complex.</text>
</comment>
<dbReference type="PANTHER" id="PTHR21049">
    <property type="entry name" value="RIBOPHORIN I"/>
    <property type="match status" value="1"/>
</dbReference>
<dbReference type="GO" id="GO:0008250">
    <property type="term" value="C:oligosaccharyltransferase complex"/>
    <property type="evidence" value="ECO:0007669"/>
    <property type="project" value="UniProtKB-UniRule"/>
</dbReference>
<dbReference type="PANTHER" id="PTHR21049:SF0">
    <property type="entry name" value="DOLICHYL-DIPHOSPHOOLIGOSACCHARIDE--PROTEIN GLYCOSYLTRANSFERASE SUBUNIT 1"/>
    <property type="match status" value="1"/>
</dbReference>
<evidence type="ECO:0000256" key="4">
    <source>
        <dbReference type="ARBA" id="ARBA00008905"/>
    </source>
</evidence>
<dbReference type="InParanoid" id="F4SDW6"/>
<keyword evidence="8" id="KW-1133">Transmembrane helix</keyword>
<evidence type="ECO:0000256" key="1">
    <source>
        <dbReference type="ARBA" id="ARBA00002791"/>
    </source>
</evidence>
<dbReference type="OrthoDB" id="310030at2759"/>
<feature type="signal peptide" evidence="10">
    <location>
        <begin position="1"/>
        <end position="22"/>
    </location>
</feature>
<evidence type="ECO:0000256" key="2">
    <source>
        <dbReference type="ARBA" id="ARBA00004115"/>
    </source>
</evidence>
<comment type="function">
    <text evidence="1 10">Subunit of the oligosaccharyl transferase (OST) complex that catalyzes the initial transfer of a defined glycan (Glc(3)Man(9)GlcNAc(2) in eukaryotes) from the lipid carrier dolichol-pyrophosphate to an asparagine residue within an Asn-X-Ser/Thr consensus motif in nascent polypeptide chains, the first step in protein N-glycosylation. N-glycosylation occurs cotranslationally and the complex associates with the Sec61 complex at the channel-forming translocon complex that mediates protein translocation across the endoplasmic reticulum (ER). All subunits are required for a maximal enzyme activity.</text>
</comment>
<dbReference type="Pfam" id="PF04597">
    <property type="entry name" value="Ribophorin_I"/>
    <property type="match status" value="1"/>
</dbReference>
<evidence type="ECO:0000313" key="11">
    <source>
        <dbReference type="EMBL" id="EGF97161.1"/>
    </source>
</evidence>
<evidence type="ECO:0000256" key="8">
    <source>
        <dbReference type="ARBA" id="ARBA00022989"/>
    </source>
</evidence>
<evidence type="ECO:0000313" key="12">
    <source>
        <dbReference type="Proteomes" id="UP000001072"/>
    </source>
</evidence>
<sequence length="521" mass="57450">MYKTLWVSIFAGLTLYSGPVHTEQITFQLPKSAQTACQVEKYSRKINVGGSITREQAILHLKRSNSQSGACILPIEDARSSSLSEMSVILGQGKQTEGPNKKILEVKVKGQDLEAGVHYYEINPPKTNEAFILTINYQYLHLTVPKPSRLSQQDGLKQGMVWEGDLLGGFGSMPHALGDTLEVTVKVILNFLSSRFTNNTFNSTPTSRVFSNTSPSGFKVESTNNGVIFTSSAASTELASKPQSGLVHYHQPHPVMSIGNWTRLVEVSHWGNNVAIEDQISLENRGPALKGSFSRVVHQTALHTRAPGATAHILTGLALDLPRGVMDPYYIDTIGNVSTSRFRPSLSPPISPNGKESKLKKKEAKFSKLELVPRYPIAGGWNYSFVIGYNLEAGRVLKQSAAGDYVLKVPFFTRIYDVPVDLATLRVRLPEGATNVKAFSPFPTLETQVDLIDKTYLDTTGRPTVLIKKALCTDAHSGDIYISYSRPAYKSFQKPLAISGWMMTLFCLAAGLRRFEWKIGY</sequence>
<dbReference type="EMBL" id="GL883304">
    <property type="protein sequence ID" value="EGF97161.1"/>
    <property type="molecule type" value="Genomic_DNA"/>
</dbReference>
<evidence type="ECO:0000256" key="5">
    <source>
        <dbReference type="ARBA" id="ARBA00022692"/>
    </source>
</evidence>
<proteinExistence type="inferred from homology"/>
<evidence type="ECO:0000256" key="10">
    <source>
        <dbReference type="RuleBase" id="RU361143"/>
    </source>
</evidence>
<comment type="subcellular location">
    <subcellularLocation>
        <location evidence="2 10">Endoplasmic reticulum membrane</location>
        <topology evidence="2 10">Single-pass type I membrane protein</topology>
    </subcellularLocation>
</comment>
<dbReference type="eggNOG" id="KOG2291">
    <property type="taxonomic scope" value="Eukaryota"/>
</dbReference>
<dbReference type="KEGG" id="mlr:MELLADRAFT_118704"/>
<dbReference type="AlphaFoldDB" id="F4SDW6"/>
<comment type="pathway">
    <text evidence="3 10">Protein modification; protein glycosylation.</text>
</comment>
<reference evidence="12" key="1">
    <citation type="journal article" date="2011" name="Proc. Natl. Acad. Sci. U.S.A.">
        <title>Obligate biotrophy features unraveled by the genomic analysis of rust fungi.</title>
        <authorList>
            <person name="Duplessis S."/>
            <person name="Cuomo C.A."/>
            <person name="Lin Y.-C."/>
            <person name="Aerts A."/>
            <person name="Tisserant E."/>
            <person name="Veneault-Fourrey C."/>
            <person name="Joly D.L."/>
            <person name="Hacquard S."/>
            <person name="Amselem J."/>
            <person name="Cantarel B.L."/>
            <person name="Chiu R."/>
            <person name="Coutinho P.M."/>
            <person name="Feau N."/>
            <person name="Field M."/>
            <person name="Frey P."/>
            <person name="Gelhaye E."/>
            <person name="Goldberg J."/>
            <person name="Grabherr M.G."/>
            <person name="Kodira C.D."/>
            <person name="Kohler A."/>
            <person name="Kuees U."/>
            <person name="Lindquist E.A."/>
            <person name="Lucas S.M."/>
            <person name="Mago R."/>
            <person name="Mauceli E."/>
            <person name="Morin E."/>
            <person name="Murat C."/>
            <person name="Pangilinan J.L."/>
            <person name="Park R."/>
            <person name="Pearson M."/>
            <person name="Quesneville H."/>
            <person name="Rouhier N."/>
            <person name="Sakthikumar S."/>
            <person name="Salamov A.A."/>
            <person name="Schmutz J."/>
            <person name="Selles B."/>
            <person name="Shapiro H."/>
            <person name="Tanguay P."/>
            <person name="Tuskan G.A."/>
            <person name="Henrissat B."/>
            <person name="Van de Peer Y."/>
            <person name="Rouze P."/>
            <person name="Ellis J.G."/>
            <person name="Dodds P.N."/>
            <person name="Schein J.E."/>
            <person name="Zhong S."/>
            <person name="Hamelin R.C."/>
            <person name="Grigoriev I.V."/>
            <person name="Szabo L.J."/>
            <person name="Martin F."/>
        </authorList>
    </citation>
    <scope>NUCLEOTIDE SEQUENCE [LARGE SCALE GENOMIC DNA]</scope>
    <source>
        <strain evidence="12">98AG31 / pathotype 3-4-7</strain>
    </source>
</reference>
<name>F4SDW6_MELLP</name>
<dbReference type="STRING" id="747676.F4SDW6"/>
<protein>
    <recommendedName>
        <fullName evidence="10">Dolichyl-diphosphooligosaccharide--protein glycosyltransferase subunit 1</fullName>
    </recommendedName>
</protein>
<organism evidence="12">
    <name type="scientific">Melampsora larici-populina (strain 98AG31 / pathotype 3-4-7)</name>
    <name type="common">Poplar leaf rust fungus</name>
    <dbReference type="NCBI Taxonomy" id="747676"/>
    <lineage>
        <taxon>Eukaryota</taxon>
        <taxon>Fungi</taxon>
        <taxon>Dikarya</taxon>
        <taxon>Basidiomycota</taxon>
        <taxon>Pucciniomycotina</taxon>
        <taxon>Pucciniomycetes</taxon>
        <taxon>Pucciniales</taxon>
        <taxon>Melampsoraceae</taxon>
        <taxon>Melampsora</taxon>
    </lineage>
</organism>
<dbReference type="InterPro" id="IPR007676">
    <property type="entry name" value="Ribophorin_I"/>
</dbReference>
<dbReference type="RefSeq" id="XP_007419571.1">
    <property type="nucleotide sequence ID" value="XM_007419509.1"/>
</dbReference>
<comment type="similarity">
    <text evidence="4 10">Belongs to the OST1 family.</text>
</comment>
<keyword evidence="12" id="KW-1185">Reference proteome</keyword>
<dbReference type="GO" id="GO:0018279">
    <property type="term" value="P:protein N-linked glycosylation via asparagine"/>
    <property type="evidence" value="ECO:0007669"/>
    <property type="project" value="TreeGrafter"/>
</dbReference>
<keyword evidence="7 10" id="KW-0256">Endoplasmic reticulum</keyword>
<dbReference type="UniPathway" id="UPA00378"/>